<dbReference type="SUPFAM" id="SSF47769">
    <property type="entry name" value="SAM/Pointed domain"/>
    <property type="match status" value="1"/>
</dbReference>
<dbReference type="EMBL" id="JAWJWF010000049">
    <property type="protein sequence ID" value="KAK6618906.1"/>
    <property type="molecule type" value="Genomic_DNA"/>
</dbReference>
<dbReference type="CDD" id="cd09487">
    <property type="entry name" value="SAM_superfamily"/>
    <property type="match status" value="1"/>
</dbReference>
<sequence>MGKNQSKLKRKDRSQSITWSLTSPSVDTVTRMRMLSGREATTGPHMEISQWLKALDLIQYQSNFEQFSGVEELLNISEGKIKELGVKNSAHRARMISSLLVLKKKYDKFGGEKSEAKLHRHSVAIDPGRLSKSKDG</sequence>
<dbReference type="Pfam" id="PF00536">
    <property type="entry name" value="SAM_1"/>
    <property type="match status" value="1"/>
</dbReference>
<dbReference type="SMART" id="SM00454">
    <property type="entry name" value="SAM"/>
    <property type="match status" value="1"/>
</dbReference>
<dbReference type="PROSITE" id="PS50105">
    <property type="entry name" value="SAM_DOMAIN"/>
    <property type="match status" value="1"/>
</dbReference>
<proteinExistence type="predicted"/>
<dbReference type="Proteomes" id="UP001359485">
    <property type="component" value="Unassembled WGS sequence"/>
</dbReference>
<evidence type="ECO:0000313" key="2">
    <source>
        <dbReference type="EMBL" id="KAK6618906.1"/>
    </source>
</evidence>
<name>A0ABR1AG13_POLSC</name>
<feature type="domain" description="SAM" evidence="1">
    <location>
        <begin position="43"/>
        <end position="105"/>
    </location>
</feature>
<organism evidence="2 3">
    <name type="scientific">Polyplax serrata</name>
    <name type="common">Common mouse louse</name>
    <dbReference type="NCBI Taxonomy" id="468196"/>
    <lineage>
        <taxon>Eukaryota</taxon>
        <taxon>Metazoa</taxon>
        <taxon>Ecdysozoa</taxon>
        <taxon>Arthropoda</taxon>
        <taxon>Hexapoda</taxon>
        <taxon>Insecta</taxon>
        <taxon>Pterygota</taxon>
        <taxon>Neoptera</taxon>
        <taxon>Paraneoptera</taxon>
        <taxon>Psocodea</taxon>
        <taxon>Troctomorpha</taxon>
        <taxon>Phthiraptera</taxon>
        <taxon>Anoplura</taxon>
        <taxon>Polyplacidae</taxon>
        <taxon>Polyplax</taxon>
    </lineage>
</organism>
<gene>
    <name evidence="2" type="ORF">RUM44_003287</name>
</gene>
<dbReference type="InterPro" id="IPR001660">
    <property type="entry name" value="SAM"/>
</dbReference>
<keyword evidence="3" id="KW-1185">Reference proteome</keyword>
<evidence type="ECO:0000313" key="3">
    <source>
        <dbReference type="Proteomes" id="UP001359485"/>
    </source>
</evidence>
<accession>A0ABR1AG13</accession>
<reference evidence="2 3" key="1">
    <citation type="submission" date="2023-09" db="EMBL/GenBank/DDBJ databases">
        <title>Genomes of two closely related lineages of the louse Polyplax serrata with different host specificities.</title>
        <authorList>
            <person name="Martinu J."/>
            <person name="Tarabai H."/>
            <person name="Stefka J."/>
            <person name="Hypsa V."/>
        </authorList>
    </citation>
    <scope>NUCLEOTIDE SEQUENCE [LARGE SCALE GENOMIC DNA]</scope>
    <source>
        <strain evidence="2">98ZLc_SE</strain>
    </source>
</reference>
<protein>
    <recommendedName>
        <fullName evidence="1">SAM domain-containing protein</fullName>
    </recommendedName>
</protein>
<dbReference type="InterPro" id="IPR013761">
    <property type="entry name" value="SAM/pointed_sf"/>
</dbReference>
<evidence type="ECO:0000259" key="1">
    <source>
        <dbReference type="PROSITE" id="PS50105"/>
    </source>
</evidence>
<dbReference type="Gene3D" id="1.10.150.50">
    <property type="entry name" value="Transcription Factor, Ets-1"/>
    <property type="match status" value="1"/>
</dbReference>
<comment type="caution">
    <text evidence="2">The sequence shown here is derived from an EMBL/GenBank/DDBJ whole genome shotgun (WGS) entry which is preliminary data.</text>
</comment>